<dbReference type="Gene3D" id="1.20.1250.10">
    <property type="match status" value="1"/>
</dbReference>
<dbReference type="InterPro" id="IPR009079">
    <property type="entry name" value="4_helix_cytokine-like_core"/>
</dbReference>
<proteinExistence type="predicted"/>
<accession>Q9TRI8</accession>
<sequence>LPICPSGAVNCQVSLSDLFDRAVMLSHYIHSL</sequence>
<dbReference type="AlphaFoldDB" id="Q9TRI8"/>
<dbReference type="SUPFAM" id="SSF47266">
    <property type="entry name" value="4-helical cytokines"/>
    <property type="match status" value="1"/>
</dbReference>
<name>Q9TRI8_9META</name>
<organism>
    <name type="scientific">Notamacropus</name>
    <dbReference type="NCBI Taxonomy" id="1960649"/>
    <lineage>
        <taxon>Eukaryota</taxon>
        <taxon>Metazoa</taxon>
        <taxon>Chordata</taxon>
        <taxon>Craniata</taxon>
        <taxon>Vertebrata</taxon>
        <taxon>Euteleostomi</taxon>
        <taxon>Mammalia</taxon>
        <taxon>Metatheria</taxon>
        <taxon>Diprotodontia</taxon>
        <taxon>Macropodidae</taxon>
    </lineage>
</organism>
<reference key="1">
    <citation type="journal article" date="1992" name="Gen. Comp. Endocrinol.">
        <title>Purification, partial characterization, and radioimmunoassay of prolactin and growth hormone from the Bennett's wallaby.</title>
        <authorList>
            <person name="Curlewis J.D."/>
            <person name="McNeilly A.S."/>
        </authorList>
    </citation>
    <scope>PROTEIN SEQUENCE</scope>
</reference>
<protein>
    <submittedName>
        <fullName>Prolactin</fullName>
    </submittedName>
</protein>